<gene>
    <name evidence="4" type="ORF">BN59_00376</name>
</gene>
<keyword evidence="5" id="KW-1185">Reference proteome</keyword>
<dbReference type="EMBL" id="CCSB01000001">
    <property type="protein sequence ID" value="CDZ76112.1"/>
    <property type="molecule type" value="Genomic_DNA"/>
</dbReference>
<evidence type="ECO:0000259" key="3">
    <source>
        <dbReference type="Pfam" id="PF13505"/>
    </source>
</evidence>
<dbReference type="Gene3D" id="2.40.160.20">
    <property type="match status" value="1"/>
</dbReference>
<accession>A0A078KT32</accession>
<evidence type="ECO:0000313" key="5">
    <source>
        <dbReference type="Proteomes" id="UP000044071"/>
    </source>
</evidence>
<evidence type="ECO:0000256" key="1">
    <source>
        <dbReference type="ARBA" id="ARBA00022729"/>
    </source>
</evidence>
<dbReference type="InterPro" id="IPR027385">
    <property type="entry name" value="Beta-barrel_OMP"/>
</dbReference>
<protein>
    <submittedName>
        <fullName evidence="4">Opacity protein antigens</fullName>
    </submittedName>
</protein>
<sequence length="263" mass="28520">MIIKKLRVVALACLFSTNVFAGSMGYESGFGGPGFFATLSLGPAWARPGDSQVLTIQPDVRKAYVPLPAQRTMKLITTGKGTDSLITGELFAGYRGAINSVVEGQLGVVIGASSQAKLKGDVYEDADPLFNNYNYSYGVRNTRIAVKAKLLYDTGFYDLYPYLSANGGLSYNHASGFSINPKIYEEVPHPIFRNNNETEFSYGFGVGLEVALETNWRLGLGYEFLDWGKSALGPALDQTVGDKSIRLGVLQAHELLISLSYVA</sequence>
<feature type="domain" description="Outer membrane protein beta-barrel" evidence="3">
    <location>
        <begin position="78"/>
        <end position="250"/>
    </location>
</feature>
<evidence type="ECO:0000256" key="2">
    <source>
        <dbReference type="SAM" id="SignalP"/>
    </source>
</evidence>
<dbReference type="Pfam" id="PF13505">
    <property type="entry name" value="OMP_b-brl"/>
    <property type="match status" value="1"/>
</dbReference>
<evidence type="ECO:0000313" key="4">
    <source>
        <dbReference type="EMBL" id="CDZ76112.1"/>
    </source>
</evidence>
<name>A0A078KT32_9GAMM</name>
<dbReference type="Proteomes" id="UP000044071">
    <property type="component" value="Unassembled WGS sequence"/>
</dbReference>
<feature type="signal peptide" evidence="2">
    <location>
        <begin position="1"/>
        <end position="21"/>
    </location>
</feature>
<dbReference type="OrthoDB" id="5647782at2"/>
<feature type="chain" id="PRO_5009743999" evidence="2">
    <location>
        <begin position="22"/>
        <end position="263"/>
    </location>
</feature>
<organism evidence="4 5">
    <name type="scientific">Legionella massiliensis</name>
    <dbReference type="NCBI Taxonomy" id="1034943"/>
    <lineage>
        <taxon>Bacteria</taxon>
        <taxon>Pseudomonadati</taxon>
        <taxon>Pseudomonadota</taxon>
        <taxon>Gammaproteobacteria</taxon>
        <taxon>Legionellales</taxon>
        <taxon>Legionellaceae</taxon>
        <taxon>Legionella</taxon>
    </lineage>
</organism>
<dbReference type="STRING" id="1034943.BN59_00376"/>
<dbReference type="SUPFAM" id="SSF56925">
    <property type="entry name" value="OMPA-like"/>
    <property type="match status" value="1"/>
</dbReference>
<proteinExistence type="predicted"/>
<dbReference type="InterPro" id="IPR011250">
    <property type="entry name" value="OMP/PagP_B-barrel"/>
</dbReference>
<dbReference type="eggNOG" id="COG3637">
    <property type="taxonomic scope" value="Bacteria"/>
</dbReference>
<dbReference type="RefSeq" id="WP_052403077.1">
    <property type="nucleotide sequence ID" value="NZ_CCVW01000001.1"/>
</dbReference>
<reference evidence="4 5" key="1">
    <citation type="submission" date="2014-06" db="EMBL/GenBank/DDBJ databases">
        <authorList>
            <person name="Urmite Genomes Urmite Genomes"/>
        </authorList>
    </citation>
    <scope>NUCLEOTIDE SEQUENCE [LARGE SCALE GENOMIC DNA]</scope>
</reference>
<dbReference type="AlphaFoldDB" id="A0A078KT32"/>
<keyword evidence="1 2" id="KW-0732">Signal</keyword>